<accession>A0AA88J401</accession>
<name>A0AA88J401_FICCA</name>
<evidence type="ECO:0000313" key="2">
    <source>
        <dbReference type="Proteomes" id="UP001187192"/>
    </source>
</evidence>
<reference evidence="1" key="1">
    <citation type="submission" date="2023-07" db="EMBL/GenBank/DDBJ databases">
        <title>draft genome sequence of fig (Ficus carica).</title>
        <authorList>
            <person name="Takahashi T."/>
            <person name="Nishimura K."/>
        </authorList>
    </citation>
    <scope>NUCLEOTIDE SEQUENCE</scope>
</reference>
<keyword evidence="2" id="KW-1185">Reference proteome</keyword>
<dbReference type="AlphaFoldDB" id="A0AA88J401"/>
<proteinExistence type="predicted"/>
<evidence type="ECO:0000313" key="1">
    <source>
        <dbReference type="EMBL" id="GMN60756.1"/>
    </source>
</evidence>
<dbReference type="Proteomes" id="UP001187192">
    <property type="component" value="Unassembled WGS sequence"/>
</dbReference>
<organism evidence="1 2">
    <name type="scientific">Ficus carica</name>
    <name type="common">Common fig</name>
    <dbReference type="NCBI Taxonomy" id="3494"/>
    <lineage>
        <taxon>Eukaryota</taxon>
        <taxon>Viridiplantae</taxon>
        <taxon>Streptophyta</taxon>
        <taxon>Embryophyta</taxon>
        <taxon>Tracheophyta</taxon>
        <taxon>Spermatophyta</taxon>
        <taxon>Magnoliopsida</taxon>
        <taxon>eudicotyledons</taxon>
        <taxon>Gunneridae</taxon>
        <taxon>Pentapetalae</taxon>
        <taxon>rosids</taxon>
        <taxon>fabids</taxon>
        <taxon>Rosales</taxon>
        <taxon>Moraceae</taxon>
        <taxon>Ficeae</taxon>
        <taxon>Ficus</taxon>
    </lineage>
</organism>
<sequence length="210" mass="23921">MKFTYMLAGYERSCHDARIMEEATAFHGFSIPSPGKFYVADSRYANKDCFFSPFRRETYNLPEYQGRHVRLGKRREVGDPILEEYATDSVPVGGHVNVNMDYVLADEVDDTGPSTGRQQDASRRGAMNQLRDMLANDMWDRYQQNPWSIPGMSVYDQAKQYLLAIRKSTSLECPSCFGVDHSPDPCTNCSRYNSFCLSLRVVRLLPQVAA</sequence>
<dbReference type="EMBL" id="BTGU01000102">
    <property type="protein sequence ID" value="GMN60756.1"/>
    <property type="molecule type" value="Genomic_DNA"/>
</dbReference>
<gene>
    <name evidence="1" type="ORF">TIFTF001_029847</name>
</gene>
<comment type="caution">
    <text evidence="1">The sequence shown here is derived from an EMBL/GenBank/DDBJ whole genome shotgun (WGS) entry which is preliminary data.</text>
</comment>
<protein>
    <recommendedName>
        <fullName evidence="3">DDE Tnp4 domain-containing protein</fullName>
    </recommendedName>
</protein>
<evidence type="ECO:0008006" key="3">
    <source>
        <dbReference type="Google" id="ProtNLM"/>
    </source>
</evidence>